<organism evidence="1">
    <name type="scientific">marine sediment metagenome</name>
    <dbReference type="NCBI Taxonomy" id="412755"/>
    <lineage>
        <taxon>unclassified sequences</taxon>
        <taxon>metagenomes</taxon>
        <taxon>ecological metagenomes</taxon>
    </lineage>
</organism>
<name>A0A0F9DBK1_9ZZZZ</name>
<proteinExistence type="predicted"/>
<protein>
    <recommendedName>
        <fullName evidence="2">DUF4157 domain-containing protein</fullName>
    </recommendedName>
</protein>
<gene>
    <name evidence="1" type="ORF">LCGC14_2508700</name>
</gene>
<reference evidence="1" key="1">
    <citation type="journal article" date="2015" name="Nature">
        <title>Complex archaea that bridge the gap between prokaryotes and eukaryotes.</title>
        <authorList>
            <person name="Spang A."/>
            <person name="Saw J.H."/>
            <person name="Jorgensen S.L."/>
            <person name="Zaremba-Niedzwiedzka K."/>
            <person name="Martijn J."/>
            <person name="Lind A.E."/>
            <person name="van Eijk R."/>
            <person name="Schleper C."/>
            <person name="Guy L."/>
            <person name="Ettema T.J."/>
        </authorList>
    </citation>
    <scope>NUCLEOTIDE SEQUENCE</scope>
</reference>
<dbReference type="AlphaFoldDB" id="A0A0F9DBK1"/>
<accession>A0A0F9DBK1</accession>
<evidence type="ECO:0000313" key="1">
    <source>
        <dbReference type="EMBL" id="KKL15126.1"/>
    </source>
</evidence>
<feature type="non-terminal residue" evidence="1">
    <location>
        <position position="1"/>
    </location>
</feature>
<comment type="caution">
    <text evidence="1">The sequence shown here is derived from an EMBL/GenBank/DDBJ whole genome shotgun (WGS) entry which is preliminary data.</text>
</comment>
<dbReference type="EMBL" id="LAZR01040185">
    <property type="protein sequence ID" value="KKL15126.1"/>
    <property type="molecule type" value="Genomic_DNA"/>
</dbReference>
<sequence length="257" mass="28352">YEAYPQLRAVPVHFDYVRLADDVDGKAAYRISSKRQRSATGMTEQTKAGPEITVFRGAEDLGRQTILHEVQHVVQSIEGFAGGSSSKVFRQRIADAAEAHADAIITKDIASGKIDLDSFLKDPTYFSYLGELSDTTGVEVGKLEKAIGDWLRPGVDIDEALWQAEAFASSTRRDLRLMIEEVSKGLPEADQLKLAEQLAEGLSYSQARELAFTRYSRQAGEVEARLTEILKDFSQEKLSKMAGPTVLADTPIEQVIP</sequence>
<evidence type="ECO:0008006" key="2">
    <source>
        <dbReference type="Google" id="ProtNLM"/>
    </source>
</evidence>